<dbReference type="InterPro" id="IPR032466">
    <property type="entry name" value="Metal_Hydrolase"/>
</dbReference>
<dbReference type="GO" id="GO:0016787">
    <property type="term" value="F:hydrolase activity"/>
    <property type="evidence" value="ECO:0007669"/>
    <property type="project" value="UniProtKB-KW"/>
</dbReference>
<proteinExistence type="predicted"/>
<evidence type="ECO:0000259" key="1">
    <source>
        <dbReference type="Pfam" id="PF04909"/>
    </source>
</evidence>
<dbReference type="Pfam" id="PF04909">
    <property type="entry name" value="Amidohydro_2"/>
    <property type="match status" value="1"/>
</dbReference>
<keyword evidence="3" id="KW-1185">Reference proteome</keyword>
<evidence type="ECO:0000313" key="3">
    <source>
        <dbReference type="Proteomes" id="UP000037460"/>
    </source>
</evidence>
<feature type="domain" description="Amidohydrolase-related" evidence="1">
    <location>
        <begin position="557"/>
        <end position="727"/>
    </location>
</feature>
<dbReference type="InterPro" id="IPR006680">
    <property type="entry name" value="Amidohydro-rel"/>
</dbReference>
<sequence>MGGGASKSAAGGAYAAADSAAVEAARKAAFAAVVSGKKIFDAHCHYFSYLQETEGMETLSRAMEKNGVGYAVLTGTPFKKTWMGKLDAPPPAHHLYDDGDLYYYSATDGNLYRHLMKHGQVQGDAAIGKFSMMGCGMNLGDYSCGDEAKAMLSNYPGIVGFGELVLQCDDINNMTIKGGNWTYTEPAIKKIMDVAEKPSNKGKPLPIVIYSDARSVSTKPYRSDFEYLDEIEMVCSHNPKVNILWVNAGASTRGIWTGYPEMVKMLVKKFPNLYLSFGPELVMGKVMGISREDCLKLAEELPHRIVLGTTSRGLFEKKPSEAFGEVPYAEQCKALKYFADQIETRAGKGPAASLRYRTATMLYNLPMPDDKDAAAVAKPTIVRGATLKDFRKKSMDGDQAAAKQRNFLAAMAYGGGGGTMTTQKNLSSGTSAALLAMDGCQCKKALVFGMPCCKKWLFYRPEKPLYYQDDNAPCYVYAYADQMVADAWLALEDKDRVRLAPTFASFDPTDLAAIDHVKRLYNKYPKMWRGIGELMCRHDDLTMMLLDKEVPRIDHPALMMEGGIYQFAIEKGLPVQVHHNSDRVGDNDNSWEYVYEVEEVLKKYPKLCLVWVHAGVSRRCSEPDHDRMIDRMCSTYDNLMVDISWVVWEDVMCDAQGVIKPGWVECIQKHHTKFFIGSDNVAQYFPIKDTSINLLAGNITKYYQLFEKLTEEAAANVAYNNAEKLYFANWDVPKGGGTAAGGELRYQRMPSYYQTEMLDPKAGEFVTGVATAIDDDGLY</sequence>
<gene>
    <name evidence="2" type="ORF">Ctob_008356</name>
</gene>
<dbReference type="AlphaFoldDB" id="A0A0M0K0K4"/>
<dbReference type="SUPFAM" id="SSF51556">
    <property type="entry name" value="Metallo-dependent hydrolases"/>
    <property type="match status" value="1"/>
</dbReference>
<dbReference type="Proteomes" id="UP000037460">
    <property type="component" value="Unassembled WGS sequence"/>
</dbReference>
<dbReference type="OrthoDB" id="3176171at2759"/>
<comment type="caution">
    <text evidence="2">The sequence shown here is derived from an EMBL/GenBank/DDBJ whole genome shotgun (WGS) entry which is preliminary data.</text>
</comment>
<protein>
    <submittedName>
        <fullName evidence="2">Amidohydrolase 2</fullName>
    </submittedName>
</protein>
<organism evidence="2 3">
    <name type="scientific">Chrysochromulina tobinii</name>
    <dbReference type="NCBI Taxonomy" id="1460289"/>
    <lineage>
        <taxon>Eukaryota</taxon>
        <taxon>Haptista</taxon>
        <taxon>Haptophyta</taxon>
        <taxon>Prymnesiophyceae</taxon>
        <taxon>Prymnesiales</taxon>
        <taxon>Chrysochromulinaceae</taxon>
        <taxon>Chrysochromulina</taxon>
    </lineage>
</organism>
<dbReference type="Gene3D" id="3.20.20.140">
    <property type="entry name" value="Metal-dependent hydrolases"/>
    <property type="match status" value="2"/>
</dbReference>
<keyword evidence="2" id="KW-0378">Hydrolase</keyword>
<dbReference type="EMBL" id="JWZX01001799">
    <property type="protein sequence ID" value="KOO32340.1"/>
    <property type="molecule type" value="Genomic_DNA"/>
</dbReference>
<name>A0A0M0K0K4_9EUKA</name>
<evidence type="ECO:0000313" key="2">
    <source>
        <dbReference type="EMBL" id="KOO32340.1"/>
    </source>
</evidence>
<reference evidence="3" key="1">
    <citation type="journal article" date="2015" name="PLoS Genet.">
        <title>Genome Sequence and Transcriptome Analyses of Chrysochromulina tobin: Metabolic Tools for Enhanced Algal Fitness in the Prominent Order Prymnesiales (Haptophyceae).</title>
        <authorList>
            <person name="Hovde B.T."/>
            <person name="Deodato C.R."/>
            <person name="Hunsperger H.M."/>
            <person name="Ryken S.A."/>
            <person name="Yost W."/>
            <person name="Jha R.K."/>
            <person name="Patterson J."/>
            <person name="Monnat R.J. Jr."/>
            <person name="Barlow S.B."/>
            <person name="Starkenburg S.R."/>
            <person name="Cattolico R.A."/>
        </authorList>
    </citation>
    <scope>NUCLEOTIDE SEQUENCE</scope>
    <source>
        <strain evidence="3">CCMP291</strain>
    </source>
</reference>
<accession>A0A0M0K0K4</accession>